<feature type="transmembrane region" description="Helical" evidence="1">
    <location>
        <begin position="25"/>
        <end position="46"/>
    </location>
</feature>
<organism evidence="2 3">
    <name type="scientific">Deinococcus aerolatus</name>
    <dbReference type="NCBI Taxonomy" id="522487"/>
    <lineage>
        <taxon>Bacteria</taxon>
        <taxon>Thermotogati</taxon>
        <taxon>Deinococcota</taxon>
        <taxon>Deinococci</taxon>
        <taxon>Deinococcales</taxon>
        <taxon>Deinococcaceae</taxon>
        <taxon>Deinococcus</taxon>
    </lineage>
</organism>
<proteinExistence type="predicted"/>
<accession>A0ABQ2GB93</accession>
<protein>
    <recommendedName>
        <fullName evidence="4">Amino acid permease</fullName>
    </recommendedName>
</protein>
<gene>
    <name evidence="2" type="ORF">GCM10010840_21810</name>
</gene>
<dbReference type="Proteomes" id="UP000639973">
    <property type="component" value="Unassembled WGS sequence"/>
</dbReference>
<feature type="transmembrane region" description="Helical" evidence="1">
    <location>
        <begin position="55"/>
        <end position="74"/>
    </location>
</feature>
<keyword evidence="1" id="KW-0472">Membrane</keyword>
<name>A0ABQ2GB93_9DEIO</name>
<reference evidence="3" key="1">
    <citation type="journal article" date="2019" name="Int. J. Syst. Evol. Microbiol.">
        <title>The Global Catalogue of Microorganisms (GCM) 10K type strain sequencing project: providing services to taxonomists for standard genome sequencing and annotation.</title>
        <authorList>
            <consortium name="The Broad Institute Genomics Platform"/>
            <consortium name="The Broad Institute Genome Sequencing Center for Infectious Disease"/>
            <person name="Wu L."/>
            <person name="Ma J."/>
        </authorList>
    </citation>
    <scope>NUCLEOTIDE SEQUENCE [LARGE SCALE GENOMIC DNA]</scope>
    <source>
        <strain evidence="3">JCM 15442</strain>
    </source>
</reference>
<dbReference type="EMBL" id="BMOL01000009">
    <property type="protein sequence ID" value="GGL83661.1"/>
    <property type="molecule type" value="Genomic_DNA"/>
</dbReference>
<keyword evidence="3" id="KW-1185">Reference proteome</keyword>
<feature type="transmembrane region" description="Helical" evidence="1">
    <location>
        <begin position="80"/>
        <end position="100"/>
    </location>
</feature>
<comment type="caution">
    <text evidence="2">The sequence shown here is derived from an EMBL/GenBank/DDBJ whole genome shotgun (WGS) entry which is preliminary data.</text>
</comment>
<evidence type="ECO:0000313" key="2">
    <source>
        <dbReference type="EMBL" id="GGL83661.1"/>
    </source>
</evidence>
<dbReference type="RefSeq" id="WP_188971820.1">
    <property type="nucleotide sequence ID" value="NZ_BMOL01000009.1"/>
</dbReference>
<keyword evidence="1" id="KW-1133">Transmembrane helix</keyword>
<evidence type="ECO:0008006" key="4">
    <source>
        <dbReference type="Google" id="ProtNLM"/>
    </source>
</evidence>
<evidence type="ECO:0000313" key="3">
    <source>
        <dbReference type="Proteomes" id="UP000639973"/>
    </source>
</evidence>
<sequence length="112" mass="12566">MFQALIGWVSTTSVTLSEMYGVNPLVFGVLYFGTMPLFALSVAWWVRRWRRGESTLFPAAVTGLLFIAAYLYVLVTGRNLPVWVYLFMAAMLTLGGVSTWRQLRRGRASAPP</sequence>
<keyword evidence="1" id="KW-0812">Transmembrane</keyword>
<evidence type="ECO:0000256" key="1">
    <source>
        <dbReference type="SAM" id="Phobius"/>
    </source>
</evidence>